<dbReference type="InterPro" id="IPR036097">
    <property type="entry name" value="HisK_dim/P_sf"/>
</dbReference>
<sequence length="786" mass="84783">MNTGEFDDVMAEFITESRENLDDLDNALVTLEQQPDPGVIAKIFRAVHTIKGTSGFLGLRTLESVTHIGENLLSKMRDGDLPVTQANTTALLGMADAVRQILDIVETTGAEGDETYGPLIEELSRLNAGEATPARRGRAKQQADASVTTLKPRRVTVTLPARRAAGTDAVPDDPPRMGEQLIDRGLITEVELDEVLLRQREGDPRHVGEILVEKESVKPSDVVDVLKTQAEERPQTNESIRVDVGLLDDLMNLVGELVLARNQILQYNGSVFDPSFSATSQRLNLITSELQEGVMKTRMQPIDNVWNKFPRIVRDLSLSCGKTARLEMEGRQTEVDKTLLEAIKDPLTHLIRNAIDHGLEMPEVRMATGKPAEGTVRLSAYHEGGQVIIEIADDGAGIDANVIRRKAVQKGLLTAEEAAARPDRDIVNVIFQPGFSTAEKVSNISGRGVGMDVVKTNIEAIGGTVDVQTVVGRGTTFKVKIPLTLAIIPALIVRAGGERYAIPQVSLIELLRLDGESAVTGIESVQGAPVHRLRGKLLPLVFLNDVFGTPPTKSDDAVNIVVVQSDDTQFGLVVDDISDTAEIVVKPLGRLLKGAAGFSGATIMGDGRVALILDLLGVSQLAGVSNSSAARAQAEANASRNHDLAAERESILIVGIGDRRFALPLAHVTRLEELPVAGVRQGGDHRVVHYRDQILPLVSLADRLDIDARPEDEQNLQVLVCGSGERCVGLIVDSVFDIVDERLEYSDRTETYGVMGTTVIGGEVTDVLDIRAFVAHDILVAAEAAA</sequence>
<dbReference type="SUPFAM" id="SSF47226">
    <property type="entry name" value="Histidine-containing phosphotransfer domain, HPT domain"/>
    <property type="match status" value="1"/>
</dbReference>
<name>A0A6J6EKD5_9ZZZZ</name>
<dbReference type="InterPro" id="IPR051315">
    <property type="entry name" value="Bact_Chemotaxis_CheA"/>
</dbReference>
<dbReference type="PROSITE" id="PS50851">
    <property type="entry name" value="CHEW"/>
    <property type="match status" value="2"/>
</dbReference>
<dbReference type="CDD" id="cd00731">
    <property type="entry name" value="CheA_reg"/>
    <property type="match status" value="1"/>
</dbReference>
<evidence type="ECO:0000256" key="1">
    <source>
        <dbReference type="ARBA" id="ARBA00000085"/>
    </source>
</evidence>
<keyword evidence="5" id="KW-0418">Kinase</keyword>
<reference evidence="9" key="1">
    <citation type="submission" date="2020-05" db="EMBL/GenBank/DDBJ databases">
        <authorList>
            <person name="Chiriac C."/>
            <person name="Salcher M."/>
            <person name="Ghai R."/>
            <person name="Kavagutti S V."/>
        </authorList>
    </citation>
    <scope>NUCLEOTIDE SEQUENCE</scope>
</reference>
<dbReference type="Pfam" id="PF02895">
    <property type="entry name" value="H-kinase_dim"/>
    <property type="match status" value="1"/>
</dbReference>
<dbReference type="InterPro" id="IPR037257">
    <property type="entry name" value="T2SS_E_N_sf"/>
</dbReference>
<dbReference type="AlphaFoldDB" id="A0A6J6EKD5"/>
<dbReference type="CDD" id="cd00088">
    <property type="entry name" value="HPT"/>
    <property type="match status" value="1"/>
</dbReference>
<dbReference type="SMART" id="SM00387">
    <property type="entry name" value="HATPase_c"/>
    <property type="match status" value="1"/>
</dbReference>
<dbReference type="EMBL" id="CAEZSR010000126">
    <property type="protein sequence ID" value="CAB4576882.1"/>
    <property type="molecule type" value="Genomic_DNA"/>
</dbReference>
<dbReference type="SUPFAM" id="SSF55874">
    <property type="entry name" value="ATPase domain of HSP90 chaperone/DNA topoisomerase II/histidine kinase"/>
    <property type="match status" value="1"/>
</dbReference>
<feature type="domain" description="HPt" evidence="8">
    <location>
        <begin position="2"/>
        <end position="108"/>
    </location>
</feature>
<dbReference type="SMART" id="SM00073">
    <property type="entry name" value="HPT"/>
    <property type="match status" value="1"/>
</dbReference>
<dbReference type="InterPro" id="IPR002545">
    <property type="entry name" value="CheW-lke_dom"/>
</dbReference>
<dbReference type="PRINTS" id="PR00344">
    <property type="entry name" value="BCTRLSENSOR"/>
</dbReference>
<dbReference type="InterPro" id="IPR036061">
    <property type="entry name" value="CheW-like_dom_sf"/>
</dbReference>
<dbReference type="GO" id="GO:0000155">
    <property type="term" value="F:phosphorelay sensor kinase activity"/>
    <property type="evidence" value="ECO:0007669"/>
    <property type="project" value="InterPro"/>
</dbReference>
<dbReference type="PROSITE" id="PS50109">
    <property type="entry name" value="HIS_KIN"/>
    <property type="match status" value="1"/>
</dbReference>
<dbReference type="SMART" id="SM00260">
    <property type="entry name" value="CheW"/>
    <property type="match status" value="2"/>
</dbReference>
<dbReference type="InterPro" id="IPR036641">
    <property type="entry name" value="HPT_dom_sf"/>
</dbReference>
<dbReference type="EC" id="2.7.13.3" evidence="2"/>
<dbReference type="PANTHER" id="PTHR43395">
    <property type="entry name" value="SENSOR HISTIDINE KINASE CHEA"/>
    <property type="match status" value="1"/>
</dbReference>
<evidence type="ECO:0000259" key="6">
    <source>
        <dbReference type="PROSITE" id="PS50109"/>
    </source>
</evidence>
<feature type="domain" description="Histidine kinase" evidence="6">
    <location>
        <begin position="235"/>
        <end position="485"/>
    </location>
</feature>
<dbReference type="Pfam" id="PF02518">
    <property type="entry name" value="HATPase_c"/>
    <property type="match status" value="1"/>
</dbReference>
<feature type="domain" description="CheW-like" evidence="7">
    <location>
        <begin position="648"/>
        <end position="779"/>
    </location>
</feature>
<dbReference type="Gene3D" id="3.30.565.10">
    <property type="entry name" value="Histidine kinase-like ATPase, C-terminal domain"/>
    <property type="match status" value="1"/>
</dbReference>
<comment type="catalytic activity">
    <reaction evidence="1">
        <text>ATP + protein L-histidine = ADP + protein N-phospho-L-histidine.</text>
        <dbReference type="EC" id="2.7.13.3"/>
    </reaction>
</comment>
<dbReference type="InterPro" id="IPR004358">
    <property type="entry name" value="Sig_transdc_His_kin-like_C"/>
</dbReference>
<dbReference type="PROSITE" id="PS50894">
    <property type="entry name" value="HPT"/>
    <property type="match status" value="1"/>
</dbReference>
<dbReference type="InterPro" id="IPR008207">
    <property type="entry name" value="Sig_transdc_His_kin_Hpt_dom"/>
</dbReference>
<dbReference type="GO" id="GO:0005737">
    <property type="term" value="C:cytoplasm"/>
    <property type="evidence" value="ECO:0007669"/>
    <property type="project" value="InterPro"/>
</dbReference>
<feature type="domain" description="CheW-like" evidence="7">
    <location>
        <begin position="487"/>
        <end position="624"/>
    </location>
</feature>
<dbReference type="Gene3D" id="2.40.50.180">
    <property type="entry name" value="CheA-289, Domain 4"/>
    <property type="match status" value="1"/>
</dbReference>
<dbReference type="Pfam" id="PF01584">
    <property type="entry name" value="CheW"/>
    <property type="match status" value="2"/>
</dbReference>
<keyword evidence="3" id="KW-0597">Phosphoprotein</keyword>
<dbReference type="Gene3D" id="1.20.120.160">
    <property type="entry name" value="HPT domain"/>
    <property type="match status" value="1"/>
</dbReference>
<dbReference type="InterPro" id="IPR036890">
    <property type="entry name" value="HATPase_C_sf"/>
</dbReference>
<dbReference type="InterPro" id="IPR004105">
    <property type="entry name" value="CheA-like_dim"/>
</dbReference>
<evidence type="ECO:0000256" key="3">
    <source>
        <dbReference type="ARBA" id="ARBA00022553"/>
    </source>
</evidence>
<dbReference type="Gene3D" id="2.30.30.40">
    <property type="entry name" value="SH3 Domains"/>
    <property type="match status" value="1"/>
</dbReference>
<gene>
    <name evidence="9" type="ORF">UFOPK1493_02773</name>
</gene>
<organism evidence="9">
    <name type="scientific">freshwater metagenome</name>
    <dbReference type="NCBI Taxonomy" id="449393"/>
    <lineage>
        <taxon>unclassified sequences</taxon>
        <taxon>metagenomes</taxon>
        <taxon>ecological metagenomes</taxon>
    </lineage>
</organism>
<dbReference type="PANTHER" id="PTHR43395:SF1">
    <property type="entry name" value="CHEMOTAXIS PROTEIN CHEA"/>
    <property type="match status" value="1"/>
</dbReference>
<accession>A0A6J6EKD5</accession>
<evidence type="ECO:0000256" key="2">
    <source>
        <dbReference type="ARBA" id="ARBA00012438"/>
    </source>
</evidence>
<evidence type="ECO:0000313" key="9">
    <source>
        <dbReference type="EMBL" id="CAB4576882.1"/>
    </source>
</evidence>
<dbReference type="InterPro" id="IPR003594">
    <property type="entry name" value="HATPase_dom"/>
</dbReference>
<dbReference type="Gene3D" id="1.10.287.560">
    <property type="entry name" value="Histidine kinase CheA-like, homodimeric domain"/>
    <property type="match status" value="1"/>
</dbReference>
<dbReference type="GO" id="GO:0006935">
    <property type="term" value="P:chemotaxis"/>
    <property type="evidence" value="ECO:0007669"/>
    <property type="project" value="InterPro"/>
</dbReference>
<dbReference type="InterPro" id="IPR005467">
    <property type="entry name" value="His_kinase_dom"/>
</dbReference>
<evidence type="ECO:0000259" key="8">
    <source>
        <dbReference type="PROSITE" id="PS50894"/>
    </source>
</evidence>
<dbReference type="SUPFAM" id="SSF47384">
    <property type="entry name" value="Homodimeric domain of signal transducing histidine kinase"/>
    <property type="match status" value="1"/>
</dbReference>
<evidence type="ECO:0000256" key="4">
    <source>
        <dbReference type="ARBA" id="ARBA00022679"/>
    </source>
</evidence>
<protein>
    <recommendedName>
        <fullName evidence="2">histidine kinase</fullName>
        <ecNumber evidence="2">2.7.13.3</ecNumber>
    </recommendedName>
</protein>
<dbReference type="SMART" id="SM01231">
    <property type="entry name" value="H-kinase_dim"/>
    <property type="match status" value="1"/>
</dbReference>
<dbReference type="SUPFAM" id="SSF160246">
    <property type="entry name" value="EspE N-terminal domain-like"/>
    <property type="match status" value="1"/>
</dbReference>
<evidence type="ECO:0000259" key="7">
    <source>
        <dbReference type="PROSITE" id="PS50851"/>
    </source>
</evidence>
<evidence type="ECO:0000256" key="5">
    <source>
        <dbReference type="ARBA" id="ARBA00022777"/>
    </source>
</evidence>
<dbReference type="Pfam" id="PF01627">
    <property type="entry name" value="Hpt"/>
    <property type="match status" value="1"/>
</dbReference>
<dbReference type="InterPro" id="IPR037006">
    <property type="entry name" value="CheA-like_homodim_sf"/>
</dbReference>
<dbReference type="CDD" id="cd16916">
    <property type="entry name" value="HATPase_CheA-like"/>
    <property type="match status" value="1"/>
</dbReference>
<dbReference type="FunFam" id="3.30.565.10:FF:000016">
    <property type="entry name" value="Chemotaxis protein CheA, putative"/>
    <property type="match status" value="1"/>
</dbReference>
<dbReference type="SUPFAM" id="SSF50341">
    <property type="entry name" value="CheW-like"/>
    <property type="match status" value="2"/>
</dbReference>
<proteinExistence type="predicted"/>
<keyword evidence="4" id="KW-0808">Transferase</keyword>